<dbReference type="InterPro" id="IPR052173">
    <property type="entry name" value="Beta-lactam_resp_regulator"/>
</dbReference>
<accession>A0A101JRG5</accession>
<sequence length="296" mass="31026">MTFAVYLPLLLALPLTVTARRIAARGTPGSAAWALTVAAVIAAACSTWSLILLALTMLDDLPPLSALDDHPTLELPEPVPGPIALVAGLLLLAGGARLLTDVRLRLATYRDLRAISEPGERFVVADLATPMAVAVPGTARRPGHLLVTTGILRLLDADERRVLFAHERAHLDRHHHRLVAAAAAAAALNPLLIPVRETVAYLVERWADEDAAADVGDRVLTAKAVARAALATAGTPPLTALGIGGGAAVQRVRALTAPAPAPRRRRLVVPMLVVVVLLAVATVATAEFIALARAWL</sequence>
<comment type="cofactor">
    <cofactor evidence="6">
        <name>Zn(2+)</name>
        <dbReference type="ChEBI" id="CHEBI:29105"/>
    </cofactor>
    <text evidence="6">Binds 1 zinc ion per subunit.</text>
</comment>
<dbReference type="GO" id="GO:0004222">
    <property type="term" value="F:metalloendopeptidase activity"/>
    <property type="evidence" value="ECO:0007669"/>
    <property type="project" value="InterPro"/>
</dbReference>
<dbReference type="AlphaFoldDB" id="A0A101JRG5"/>
<reference evidence="9 10" key="1">
    <citation type="submission" date="2015-10" db="EMBL/GenBank/DDBJ databases">
        <authorList>
            <person name="Gilbert D.G."/>
        </authorList>
    </citation>
    <scope>NUCLEOTIDE SEQUENCE [LARGE SCALE GENOMIC DNA]</scope>
    <source>
        <strain evidence="9 10">NRRL B-16712</strain>
    </source>
</reference>
<dbReference type="RefSeq" id="WP_067693927.1">
    <property type="nucleotide sequence ID" value="NZ_LLZH01000200.1"/>
</dbReference>
<keyword evidence="5 6" id="KW-0482">Metalloprotease</keyword>
<dbReference type="Gene3D" id="3.30.2010.10">
    <property type="entry name" value="Metalloproteases ('zincins'), catalytic domain"/>
    <property type="match status" value="1"/>
</dbReference>
<evidence type="ECO:0000256" key="4">
    <source>
        <dbReference type="ARBA" id="ARBA00022833"/>
    </source>
</evidence>
<evidence type="ECO:0000256" key="1">
    <source>
        <dbReference type="ARBA" id="ARBA00022670"/>
    </source>
</evidence>
<keyword evidence="10" id="KW-1185">Reference proteome</keyword>
<keyword evidence="1 6" id="KW-0645">Protease</keyword>
<comment type="caution">
    <text evidence="9">The sequence shown here is derived from an EMBL/GenBank/DDBJ whole genome shotgun (WGS) entry which is preliminary data.</text>
</comment>
<evidence type="ECO:0000256" key="7">
    <source>
        <dbReference type="SAM" id="Phobius"/>
    </source>
</evidence>
<evidence type="ECO:0000313" key="10">
    <source>
        <dbReference type="Proteomes" id="UP000053244"/>
    </source>
</evidence>
<proteinExistence type="inferred from homology"/>
<dbReference type="Proteomes" id="UP000053244">
    <property type="component" value="Unassembled WGS sequence"/>
</dbReference>
<keyword evidence="7" id="KW-0812">Transmembrane</keyword>
<keyword evidence="7" id="KW-0472">Membrane</keyword>
<dbReference type="Pfam" id="PF01435">
    <property type="entry name" value="Peptidase_M48"/>
    <property type="match status" value="1"/>
</dbReference>
<feature type="transmembrane region" description="Helical" evidence="7">
    <location>
        <begin position="35"/>
        <end position="58"/>
    </location>
</feature>
<evidence type="ECO:0000259" key="8">
    <source>
        <dbReference type="Pfam" id="PF01435"/>
    </source>
</evidence>
<gene>
    <name evidence="9" type="ORF">ADL15_21370</name>
</gene>
<keyword evidence="7" id="KW-1133">Transmembrane helix</keyword>
<name>A0A101JRG5_9ACTN</name>
<dbReference type="PANTHER" id="PTHR34978">
    <property type="entry name" value="POSSIBLE SENSOR-TRANSDUCER PROTEIN BLAR"/>
    <property type="match status" value="1"/>
</dbReference>
<feature type="transmembrane region" description="Helical" evidence="7">
    <location>
        <begin position="6"/>
        <end position="23"/>
    </location>
</feature>
<evidence type="ECO:0000256" key="5">
    <source>
        <dbReference type="ARBA" id="ARBA00023049"/>
    </source>
</evidence>
<feature type="transmembrane region" description="Helical" evidence="7">
    <location>
        <begin position="267"/>
        <end position="292"/>
    </location>
</feature>
<evidence type="ECO:0000256" key="6">
    <source>
        <dbReference type="RuleBase" id="RU003983"/>
    </source>
</evidence>
<dbReference type="OrthoDB" id="3541294at2"/>
<keyword evidence="4 6" id="KW-0862">Zinc</keyword>
<dbReference type="GO" id="GO:0046872">
    <property type="term" value="F:metal ion binding"/>
    <property type="evidence" value="ECO:0007669"/>
    <property type="project" value="UniProtKB-KW"/>
</dbReference>
<feature type="transmembrane region" description="Helical" evidence="7">
    <location>
        <begin position="78"/>
        <end position="100"/>
    </location>
</feature>
<keyword evidence="2" id="KW-0479">Metal-binding</keyword>
<dbReference type="PANTHER" id="PTHR34978:SF3">
    <property type="entry name" value="SLR0241 PROTEIN"/>
    <property type="match status" value="1"/>
</dbReference>
<dbReference type="EMBL" id="LLZH01000200">
    <property type="protein sequence ID" value="KUL31730.1"/>
    <property type="molecule type" value="Genomic_DNA"/>
</dbReference>
<protein>
    <submittedName>
        <fullName evidence="9">HtpX-like protease</fullName>
    </submittedName>
</protein>
<dbReference type="GO" id="GO:0006508">
    <property type="term" value="P:proteolysis"/>
    <property type="evidence" value="ECO:0007669"/>
    <property type="project" value="UniProtKB-KW"/>
</dbReference>
<evidence type="ECO:0000313" key="9">
    <source>
        <dbReference type="EMBL" id="KUL31730.1"/>
    </source>
</evidence>
<organism evidence="9 10">
    <name type="scientific">Actinoplanes awajinensis subsp. mycoplanecinus</name>
    <dbReference type="NCBI Taxonomy" id="135947"/>
    <lineage>
        <taxon>Bacteria</taxon>
        <taxon>Bacillati</taxon>
        <taxon>Actinomycetota</taxon>
        <taxon>Actinomycetes</taxon>
        <taxon>Micromonosporales</taxon>
        <taxon>Micromonosporaceae</taxon>
        <taxon>Actinoplanes</taxon>
    </lineage>
</organism>
<evidence type="ECO:0000256" key="3">
    <source>
        <dbReference type="ARBA" id="ARBA00022801"/>
    </source>
</evidence>
<feature type="domain" description="Peptidase M48" evidence="8">
    <location>
        <begin position="137"/>
        <end position="182"/>
    </location>
</feature>
<dbReference type="InterPro" id="IPR001915">
    <property type="entry name" value="Peptidase_M48"/>
</dbReference>
<evidence type="ECO:0000256" key="2">
    <source>
        <dbReference type="ARBA" id="ARBA00022723"/>
    </source>
</evidence>
<comment type="similarity">
    <text evidence="6">Belongs to the peptidase M48 family.</text>
</comment>
<keyword evidence="3 6" id="KW-0378">Hydrolase</keyword>